<proteinExistence type="predicted"/>
<dbReference type="PANTHER" id="PTHR30160:SF1">
    <property type="entry name" value="LIPOPOLYSACCHARIDE 1,2-N-ACETYLGLUCOSAMINETRANSFERASE-RELATED"/>
    <property type="match status" value="1"/>
</dbReference>
<dbReference type="OrthoDB" id="9783989at2"/>
<dbReference type="EMBL" id="CP012150">
    <property type="protein sequence ID" value="AKS35449.1"/>
    <property type="molecule type" value="Genomic_DNA"/>
</dbReference>
<evidence type="ECO:0000313" key="4">
    <source>
        <dbReference type="EMBL" id="AKS35449.1"/>
    </source>
</evidence>
<keyword evidence="2 4" id="KW-0808">Transferase</keyword>
<dbReference type="Gene3D" id="3.40.50.2000">
    <property type="entry name" value="Glycogen Phosphorylase B"/>
    <property type="match status" value="2"/>
</dbReference>
<evidence type="ECO:0000313" key="5">
    <source>
        <dbReference type="Proteomes" id="UP000062255"/>
    </source>
</evidence>
<feature type="region of interest" description="Disordered" evidence="3">
    <location>
        <begin position="333"/>
        <end position="362"/>
    </location>
</feature>
<dbReference type="CDD" id="cd03789">
    <property type="entry name" value="GT9_LPS_heptosyltransferase"/>
    <property type="match status" value="1"/>
</dbReference>
<keyword evidence="1" id="KW-0328">Glycosyltransferase</keyword>
<dbReference type="STRING" id="134601.AFA91_30075"/>
<dbReference type="AlphaFoldDB" id="A0A0K0XDG1"/>
<dbReference type="Pfam" id="PF01075">
    <property type="entry name" value="Glyco_transf_9"/>
    <property type="match status" value="1"/>
</dbReference>
<evidence type="ECO:0000256" key="1">
    <source>
        <dbReference type="ARBA" id="ARBA00022676"/>
    </source>
</evidence>
<dbReference type="PANTHER" id="PTHR30160">
    <property type="entry name" value="TETRAACYLDISACCHARIDE 4'-KINASE-RELATED"/>
    <property type="match status" value="1"/>
</dbReference>
<dbReference type="InterPro" id="IPR002201">
    <property type="entry name" value="Glyco_trans_9"/>
</dbReference>
<protein>
    <submittedName>
        <fullName evidence="4">Glycosyl transferase</fullName>
    </submittedName>
</protein>
<dbReference type="RefSeq" id="WP_049747907.1">
    <property type="nucleotide sequence ID" value="NZ_CP012150.1"/>
</dbReference>
<evidence type="ECO:0000256" key="2">
    <source>
        <dbReference type="ARBA" id="ARBA00022679"/>
    </source>
</evidence>
<organism evidence="4 5">
    <name type="scientific">Mycolicibacterium goodii</name>
    <name type="common">Mycobacterium goodii</name>
    <dbReference type="NCBI Taxonomy" id="134601"/>
    <lineage>
        <taxon>Bacteria</taxon>
        <taxon>Bacillati</taxon>
        <taxon>Actinomycetota</taxon>
        <taxon>Actinomycetes</taxon>
        <taxon>Mycobacteriales</taxon>
        <taxon>Mycobacteriaceae</taxon>
        <taxon>Mycolicibacterium</taxon>
    </lineage>
</organism>
<accession>A0A0K0XDG1</accession>
<dbReference type="GO" id="GO:0005829">
    <property type="term" value="C:cytosol"/>
    <property type="evidence" value="ECO:0007669"/>
    <property type="project" value="TreeGrafter"/>
</dbReference>
<feature type="compositionally biased region" description="Basic and acidic residues" evidence="3">
    <location>
        <begin position="333"/>
        <end position="352"/>
    </location>
</feature>
<dbReference type="GO" id="GO:0008713">
    <property type="term" value="F:ADP-heptose-lipopolysaccharide heptosyltransferase activity"/>
    <property type="evidence" value="ECO:0007669"/>
    <property type="project" value="TreeGrafter"/>
</dbReference>
<dbReference type="SUPFAM" id="SSF53756">
    <property type="entry name" value="UDP-Glycosyltransferase/glycogen phosphorylase"/>
    <property type="match status" value="1"/>
</dbReference>
<dbReference type="InterPro" id="IPR051199">
    <property type="entry name" value="LPS_LOS_Heptosyltrfase"/>
</dbReference>
<dbReference type="PATRIC" id="fig|134601.6.peg.6218"/>
<dbReference type="Proteomes" id="UP000062255">
    <property type="component" value="Chromosome"/>
</dbReference>
<name>A0A0K0XDG1_MYCGD</name>
<dbReference type="KEGG" id="mgo:AFA91_30075"/>
<reference evidence="4 5" key="1">
    <citation type="submission" date="2015-07" db="EMBL/GenBank/DDBJ databases">
        <title>Complete genome sequence of Mycobacterium goodii X7B, a facultative thermophilic biodesulfurizing bacterium.</title>
        <authorList>
            <person name="Yu B."/>
            <person name="Li F."/>
            <person name="Xu P."/>
        </authorList>
    </citation>
    <scope>NUCLEOTIDE SEQUENCE [LARGE SCALE GENOMIC DNA]</scope>
    <source>
        <strain evidence="4 5">X7B</strain>
    </source>
</reference>
<gene>
    <name evidence="4" type="ORF">AFA91_30075</name>
</gene>
<evidence type="ECO:0000256" key="3">
    <source>
        <dbReference type="SAM" id="MobiDB-lite"/>
    </source>
</evidence>
<sequence>MTRAVVARLDSAGDVLITGPAVRAVAAAHDSVTFLAGPRGRAAAEMLPGVDDVLEWQAPWVDFDSPELTADHVEALVKQLRDLVPDRVLIFTSFHQSPLPLALVCRMAGVPWVGAISVDYPGTLLNLRHTVEPGVPEPQRALSLARAAGFELPDGDDGSLRVRTAPELPGELAARIGPDPFVVFHPGAAVSARMPSPARSAAMVRALVAAGHRVVVTGDEHERHLTAAVAGDVALDLGGATTLATLGTVFAHAEVVVVPNTGPAHLAAAVAAPVVSLFAPVVPASQWSPYTHNVIRLGDQNAPCRDTRARKCPVPGHPCLDGITDTELVDAVERLGGRSDEHSGERADELVDSRGAPAEPDR</sequence>
<dbReference type="GO" id="GO:0009244">
    <property type="term" value="P:lipopolysaccharide core region biosynthetic process"/>
    <property type="evidence" value="ECO:0007669"/>
    <property type="project" value="TreeGrafter"/>
</dbReference>